<proteinExistence type="predicted"/>
<sequence length="63" mass="7151">MGEAKRPWALWVFLGEAAPAVENRTRKKMHKVAKIWNSPFPKARASVSINKFYAQKGPRGEVL</sequence>
<accession>A0A652ZTY8</accession>
<name>A0A652ZTY8_9SPIR</name>
<organism evidence="1">
    <name type="scientific">uncultured Spirochaetota bacterium</name>
    <dbReference type="NCBI Taxonomy" id="460511"/>
    <lineage>
        <taxon>Bacteria</taxon>
        <taxon>Pseudomonadati</taxon>
        <taxon>Spirochaetota</taxon>
        <taxon>environmental samples</taxon>
    </lineage>
</organism>
<protein>
    <submittedName>
        <fullName evidence="1">Uncharacterized protein</fullName>
    </submittedName>
</protein>
<dbReference type="AlphaFoldDB" id="A0A652ZTY8"/>
<dbReference type="EMBL" id="UPXP01000011">
    <property type="protein sequence ID" value="VBB39222.1"/>
    <property type="molecule type" value="Genomic_DNA"/>
</dbReference>
<gene>
    <name evidence="1" type="ORF">TRIP_E190140</name>
</gene>
<evidence type="ECO:0000313" key="1">
    <source>
        <dbReference type="EMBL" id="VBB39222.1"/>
    </source>
</evidence>
<reference evidence="1" key="1">
    <citation type="submission" date="2018-07" db="EMBL/GenBank/DDBJ databases">
        <authorList>
            <consortium name="Genoscope - CEA"/>
            <person name="William W."/>
        </authorList>
    </citation>
    <scope>NUCLEOTIDE SEQUENCE</scope>
    <source>
        <strain evidence="1">IK1</strain>
    </source>
</reference>